<accession>A0A135WKX1</accession>
<comment type="caution">
    <text evidence="1">The sequence shown here is derived from an EMBL/GenBank/DDBJ whole genome shotgun (WGS) entry which is preliminary data.</text>
</comment>
<protein>
    <submittedName>
        <fullName evidence="1">Uncharacterized protein</fullName>
    </submittedName>
</protein>
<evidence type="ECO:0000313" key="2">
    <source>
        <dbReference type="Proteomes" id="UP000070513"/>
    </source>
</evidence>
<dbReference type="AlphaFoldDB" id="A0A135WKX1"/>
<organism evidence="1 2">
    <name type="scientific">Chryseobacterium kwangjuense</name>
    <dbReference type="NCBI Taxonomy" id="267125"/>
    <lineage>
        <taxon>Bacteria</taxon>
        <taxon>Pseudomonadati</taxon>
        <taxon>Bacteroidota</taxon>
        <taxon>Flavobacteriia</taxon>
        <taxon>Flavobacteriales</taxon>
        <taxon>Weeksellaceae</taxon>
        <taxon>Chryseobacterium group</taxon>
        <taxon>Chryseobacterium</taxon>
    </lineage>
</organism>
<dbReference type="EMBL" id="LPUR01000001">
    <property type="protein sequence ID" value="KXH85557.1"/>
    <property type="molecule type" value="Genomic_DNA"/>
</dbReference>
<reference evidence="2" key="1">
    <citation type="submission" date="2015-12" db="EMBL/GenBank/DDBJ databases">
        <title>Genome sequence of a biocontrol rhizobacterium Chryseobacterium kwangjuense strain KJ1R5 isolated from pepper (Capsicum annuum L.).</title>
        <authorList>
            <person name="Jeong J.-J."/>
            <person name="Park H."/>
            <person name="Mannaa M."/>
            <person name="Sang M.K."/>
            <person name="Choi I.-G."/>
            <person name="Kim K.D."/>
        </authorList>
    </citation>
    <scope>NUCLEOTIDE SEQUENCE [LARGE SCALE GENOMIC DNA]</scope>
    <source>
        <strain evidence="2">KJ1R5</strain>
    </source>
</reference>
<sequence>MMEEEFTAWIIKYKSPKFIEGIYLIWYPDINDIDQFLTLDNGKIFMSTSLKNLPAEMGHRSISIENREKMISWLNREFAPDQKEIAEDNFYDLNILLKELELDVYSIETIENFTNFINLLGDYARQSKKNNFLLEYENNGSINELWTYFYEAIFWPRFKDKEKFDPGQLPLLKVNEQILLEKFKEIVSVFDEQIAS</sequence>
<evidence type="ECO:0000313" key="1">
    <source>
        <dbReference type="EMBL" id="KXH85557.1"/>
    </source>
</evidence>
<proteinExistence type="predicted"/>
<reference evidence="1 2" key="2">
    <citation type="journal article" date="2016" name="Genome Announc.">
        <title>Draft Genome Sequence of a Biocontrol Rhizobacterium, Chryseobacterium kwangjuense Strain KJ1R5, Isolated from Pepper (Capsicum annuum).</title>
        <authorList>
            <person name="Jeong J.J."/>
            <person name="Park H."/>
            <person name="Park B.H."/>
            <person name="Mannaa M."/>
            <person name="Sang M.K."/>
            <person name="Choi I.G."/>
            <person name="Kim K.D."/>
        </authorList>
    </citation>
    <scope>NUCLEOTIDE SEQUENCE [LARGE SCALE GENOMIC DNA]</scope>
    <source>
        <strain evidence="1 2">KJ1R5</strain>
    </source>
</reference>
<name>A0A135WKX1_9FLAO</name>
<dbReference type="Proteomes" id="UP000070513">
    <property type="component" value="Unassembled WGS sequence"/>
</dbReference>
<dbReference type="RefSeq" id="WP_062649508.1">
    <property type="nucleotide sequence ID" value="NZ_LPUR01000001.1"/>
</dbReference>
<gene>
    <name evidence="1" type="ORF">AU378_07370</name>
</gene>
<dbReference type="OrthoDB" id="654952at2"/>